<dbReference type="EMBL" id="JAVDTI010000003">
    <property type="protein sequence ID" value="MDR6806903.1"/>
    <property type="molecule type" value="Genomic_DNA"/>
</dbReference>
<organism evidence="4 5">
    <name type="scientific">Dyadobacter fermentans</name>
    <dbReference type="NCBI Taxonomy" id="94254"/>
    <lineage>
        <taxon>Bacteria</taxon>
        <taxon>Pseudomonadati</taxon>
        <taxon>Bacteroidota</taxon>
        <taxon>Cytophagia</taxon>
        <taxon>Cytophagales</taxon>
        <taxon>Spirosomataceae</taxon>
        <taxon>Dyadobacter</taxon>
    </lineage>
</organism>
<dbReference type="PANTHER" id="PTHR43798:SF33">
    <property type="entry name" value="HYDROLASE, PUTATIVE (AFU_ORTHOLOGUE AFUA_2G14860)-RELATED"/>
    <property type="match status" value="1"/>
</dbReference>
<keyword evidence="4" id="KW-0031">Aminopeptidase</keyword>
<accession>A0ABU1R0K2</accession>
<dbReference type="Pfam" id="PF00561">
    <property type="entry name" value="Abhydrolase_1"/>
    <property type="match status" value="1"/>
</dbReference>
<evidence type="ECO:0000259" key="3">
    <source>
        <dbReference type="Pfam" id="PF00561"/>
    </source>
</evidence>
<feature type="domain" description="AB hydrolase-1" evidence="3">
    <location>
        <begin position="41"/>
        <end position="142"/>
    </location>
</feature>
<evidence type="ECO:0000313" key="4">
    <source>
        <dbReference type="EMBL" id="MDR6806903.1"/>
    </source>
</evidence>
<dbReference type="GO" id="GO:0004177">
    <property type="term" value="F:aminopeptidase activity"/>
    <property type="evidence" value="ECO:0007669"/>
    <property type="project" value="UniProtKB-KW"/>
</dbReference>
<evidence type="ECO:0000313" key="5">
    <source>
        <dbReference type="Proteomes" id="UP001264980"/>
    </source>
</evidence>
<dbReference type="InterPro" id="IPR002410">
    <property type="entry name" value="Peptidase_S33"/>
</dbReference>
<proteinExistence type="inferred from homology"/>
<dbReference type="Gene3D" id="3.40.50.1820">
    <property type="entry name" value="alpha/beta hydrolase"/>
    <property type="match status" value="1"/>
</dbReference>
<evidence type="ECO:0000256" key="1">
    <source>
        <dbReference type="ARBA" id="ARBA00010088"/>
    </source>
</evidence>
<name>A0ABU1R0K2_9BACT</name>
<comment type="similarity">
    <text evidence="1">Belongs to the peptidase S33 family.</text>
</comment>
<gene>
    <name evidence="4" type="ORF">J2W84_003951</name>
</gene>
<reference evidence="4 5" key="1">
    <citation type="submission" date="2023-07" db="EMBL/GenBank/DDBJ databases">
        <title>Sorghum-associated microbial communities from plants grown in Nebraska, USA.</title>
        <authorList>
            <person name="Schachtman D."/>
        </authorList>
    </citation>
    <scope>NUCLEOTIDE SEQUENCE [LARGE SCALE GENOMIC DNA]</scope>
    <source>
        <strain evidence="4 5">BE57</strain>
    </source>
</reference>
<keyword evidence="2 4" id="KW-0378">Hydrolase</keyword>
<protein>
    <submittedName>
        <fullName evidence="4">Proline iminopeptidase</fullName>
        <ecNumber evidence="4">3.4.11.5</ecNumber>
    </submittedName>
</protein>
<dbReference type="EC" id="3.4.11.5" evidence="4"/>
<dbReference type="InterPro" id="IPR000073">
    <property type="entry name" value="AB_hydrolase_1"/>
</dbReference>
<evidence type="ECO:0000256" key="2">
    <source>
        <dbReference type="ARBA" id="ARBA00022801"/>
    </source>
</evidence>
<comment type="caution">
    <text evidence="4">The sequence shown here is derived from an EMBL/GenBank/DDBJ whole genome shotgun (WGS) entry which is preliminary data.</text>
</comment>
<sequence length="279" mass="31365">MRAIITLLIMTGLAPSVLGQDGFVAGNPKLAYWKLGGHLETVIVLHGGPAVQHEYLRPEFDLLNKFCSVIYYDQRGCGRSQQAASYEWQEHVRDLQRVKRALSPKKKVFLAGSSWGSTLAIIYAYMHPEDVKGIILTGTYKWEGKNTKYTRIAFPPTVRSHKQSLRETGILQRTNVDGSVSEVPITIWKEIEMFTEAPAFETRASVISAPTIDSLRNMHVPILLFGGGAHCRIDYSEELMAIFPHAELCTIEEACHDPWMSAPERFATTCEKFVAKNKH</sequence>
<dbReference type="SUPFAM" id="SSF53474">
    <property type="entry name" value="alpha/beta-Hydrolases"/>
    <property type="match status" value="1"/>
</dbReference>
<dbReference type="Proteomes" id="UP001264980">
    <property type="component" value="Unassembled WGS sequence"/>
</dbReference>
<keyword evidence="4" id="KW-0645">Protease</keyword>
<keyword evidence="5" id="KW-1185">Reference proteome</keyword>
<dbReference type="InterPro" id="IPR029058">
    <property type="entry name" value="AB_hydrolase_fold"/>
</dbReference>
<dbReference type="PRINTS" id="PR00793">
    <property type="entry name" value="PROAMNOPTASE"/>
</dbReference>
<dbReference type="RefSeq" id="WP_309986437.1">
    <property type="nucleotide sequence ID" value="NZ_JAVDTI010000003.1"/>
</dbReference>
<dbReference type="PANTHER" id="PTHR43798">
    <property type="entry name" value="MONOACYLGLYCEROL LIPASE"/>
    <property type="match status" value="1"/>
</dbReference>
<dbReference type="InterPro" id="IPR050266">
    <property type="entry name" value="AB_hydrolase_sf"/>
</dbReference>